<sequence>MKNIEQMSDEELSSLLVELRANRKSGYGIQKRSKRKDSVPKLFANLDEDMAARILEELLNEDSGDGNEDEDEDEDKDLSE</sequence>
<gene>
    <name evidence="2" type="ORF">MM415B05737_0004</name>
</gene>
<name>A0A6M3LZL4_9ZZZZ</name>
<dbReference type="AlphaFoldDB" id="A0A6M3LZL4"/>
<evidence type="ECO:0000313" key="2">
    <source>
        <dbReference type="EMBL" id="QJA98058.1"/>
    </source>
</evidence>
<protein>
    <submittedName>
        <fullName evidence="2">Uncharacterized protein</fullName>
    </submittedName>
</protein>
<reference evidence="2" key="1">
    <citation type="submission" date="2020-03" db="EMBL/GenBank/DDBJ databases">
        <title>The deep terrestrial virosphere.</title>
        <authorList>
            <person name="Holmfeldt K."/>
            <person name="Nilsson E."/>
            <person name="Simone D."/>
            <person name="Lopez-Fernandez M."/>
            <person name="Wu X."/>
            <person name="de Brujin I."/>
            <person name="Lundin D."/>
            <person name="Andersson A."/>
            <person name="Bertilsson S."/>
            <person name="Dopson M."/>
        </authorList>
    </citation>
    <scope>NUCLEOTIDE SEQUENCE</scope>
    <source>
        <strain evidence="2">MM415B05737</strain>
    </source>
</reference>
<evidence type="ECO:0000256" key="1">
    <source>
        <dbReference type="SAM" id="MobiDB-lite"/>
    </source>
</evidence>
<proteinExistence type="predicted"/>
<feature type="region of interest" description="Disordered" evidence="1">
    <location>
        <begin position="58"/>
        <end position="80"/>
    </location>
</feature>
<organism evidence="2">
    <name type="scientific">viral metagenome</name>
    <dbReference type="NCBI Taxonomy" id="1070528"/>
    <lineage>
        <taxon>unclassified sequences</taxon>
        <taxon>metagenomes</taxon>
        <taxon>organismal metagenomes</taxon>
    </lineage>
</organism>
<accession>A0A6M3LZL4</accession>
<dbReference type="EMBL" id="MT143549">
    <property type="protein sequence ID" value="QJA98058.1"/>
    <property type="molecule type" value="Genomic_DNA"/>
</dbReference>